<evidence type="ECO:0000313" key="2">
    <source>
        <dbReference type="Proteomes" id="UP001057375"/>
    </source>
</evidence>
<reference evidence="1" key="1">
    <citation type="submission" date="2022-03" db="EMBL/GenBank/DDBJ databases">
        <title>Draft genome sequence of Aduncisulcus paluster, a free-living microaerophilic Fornicata.</title>
        <authorList>
            <person name="Yuyama I."/>
            <person name="Kume K."/>
            <person name="Tamura T."/>
            <person name="Inagaki Y."/>
            <person name="Hashimoto T."/>
        </authorList>
    </citation>
    <scope>NUCLEOTIDE SEQUENCE</scope>
    <source>
        <strain evidence="1">NY0171</strain>
    </source>
</reference>
<proteinExistence type="predicted"/>
<sequence>MNGRSSTTVRNTENFIGITVGTDAKETVLVTIFPRKTNMPAFTVRLSIDADKILIKFQARLSYPDSNLTT</sequence>
<gene>
    <name evidence="1" type="ORF">ADUPG1_001273</name>
</gene>
<protein>
    <submittedName>
        <fullName evidence="1">Uncharacterized protein</fullName>
    </submittedName>
</protein>
<keyword evidence="2" id="KW-1185">Reference proteome</keyword>
<feature type="non-terminal residue" evidence="1">
    <location>
        <position position="70"/>
    </location>
</feature>
<name>A0ABQ5KB73_9EUKA</name>
<dbReference type="EMBL" id="BQXS01000965">
    <property type="protein sequence ID" value="GKT29805.1"/>
    <property type="molecule type" value="Genomic_DNA"/>
</dbReference>
<evidence type="ECO:0000313" key="1">
    <source>
        <dbReference type="EMBL" id="GKT29805.1"/>
    </source>
</evidence>
<comment type="caution">
    <text evidence="1">The sequence shown here is derived from an EMBL/GenBank/DDBJ whole genome shotgun (WGS) entry which is preliminary data.</text>
</comment>
<dbReference type="Proteomes" id="UP001057375">
    <property type="component" value="Unassembled WGS sequence"/>
</dbReference>
<accession>A0ABQ5KB73</accession>
<organism evidence="1 2">
    <name type="scientific">Aduncisulcus paluster</name>
    <dbReference type="NCBI Taxonomy" id="2918883"/>
    <lineage>
        <taxon>Eukaryota</taxon>
        <taxon>Metamonada</taxon>
        <taxon>Carpediemonas-like organisms</taxon>
        <taxon>Aduncisulcus</taxon>
    </lineage>
</organism>